<feature type="domain" description="Nucleotidyl transferase" evidence="1">
    <location>
        <begin position="5"/>
        <end position="85"/>
    </location>
</feature>
<comment type="caution">
    <text evidence="2">The sequence shown here is derived from an EMBL/GenBank/DDBJ whole genome shotgun (WGS) entry which is preliminary data.</text>
</comment>
<organism evidence="2 3">
    <name type="scientific">Ameca splendens</name>
    <dbReference type="NCBI Taxonomy" id="208324"/>
    <lineage>
        <taxon>Eukaryota</taxon>
        <taxon>Metazoa</taxon>
        <taxon>Chordata</taxon>
        <taxon>Craniata</taxon>
        <taxon>Vertebrata</taxon>
        <taxon>Euteleostomi</taxon>
        <taxon>Actinopterygii</taxon>
        <taxon>Neopterygii</taxon>
        <taxon>Teleostei</taxon>
        <taxon>Neoteleostei</taxon>
        <taxon>Acanthomorphata</taxon>
        <taxon>Ovalentaria</taxon>
        <taxon>Atherinomorphae</taxon>
        <taxon>Cyprinodontiformes</taxon>
        <taxon>Goodeidae</taxon>
        <taxon>Ameca</taxon>
    </lineage>
</organism>
<reference evidence="2 3" key="1">
    <citation type="submission" date="2021-06" db="EMBL/GenBank/DDBJ databases">
        <authorList>
            <person name="Palmer J.M."/>
        </authorList>
    </citation>
    <scope>NUCLEOTIDE SEQUENCE [LARGE SCALE GENOMIC DNA]</scope>
    <source>
        <strain evidence="2 3">AS_MEX2019</strain>
        <tissue evidence="2">Muscle</tissue>
    </source>
</reference>
<dbReference type="Gene3D" id="3.90.550.10">
    <property type="entry name" value="Spore Coat Polysaccharide Biosynthesis Protein SpsA, Chain A"/>
    <property type="match status" value="1"/>
</dbReference>
<dbReference type="SUPFAM" id="SSF53448">
    <property type="entry name" value="Nucleotide-diphospho-sugar transferases"/>
    <property type="match status" value="1"/>
</dbReference>
<name>A0ABV0XV16_9TELE</name>
<dbReference type="PANTHER" id="PTHR38710">
    <property type="entry name" value="WITH PUTATIVE URIDYL PYROPHOSPHORYLASE-RELATED"/>
    <property type="match status" value="1"/>
</dbReference>
<dbReference type="InterPro" id="IPR005835">
    <property type="entry name" value="NTP_transferase_dom"/>
</dbReference>
<dbReference type="Proteomes" id="UP001469553">
    <property type="component" value="Unassembled WGS sequence"/>
</dbReference>
<sequence length="105" mass="12381">MLCSDQNFDIAQVIRFFRSKPGELIIYYELEEGERSSSRGIVEVCPETHRITRFLEKPEEERTTSRLASVVFYCIRGETLSYMSDFLSLQPQASERTFGLFWVRR</sequence>
<dbReference type="InterPro" id="IPR029044">
    <property type="entry name" value="Nucleotide-diphossugar_trans"/>
</dbReference>
<dbReference type="InterPro" id="IPR053034">
    <property type="entry name" value="Glucuronokinase-like"/>
</dbReference>
<gene>
    <name evidence="2" type="ORF">AMECASPLE_030851</name>
</gene>
<evidence type="ECO:0000313" key="3">
    <source>
        <dbReference type="Proteomes" id="UP001469553"/>
    </source>
</evidence>
<accession>A0ABV0XV16</accession>
<dbReference type="EMBL" id="JAHRIP010013147">
    <property type="protein sequence ID" value="MEQ2285357.1"/>
    <property type="molecule type" value="Genomic_DNA"/>
</dbReference>
<protein>
    <recommendedName>
        <fullName evidence="1">Nucleotidyl transferase domain-containing protein</fullName>
    </recommendedName>
</protein>
<dbReference type="Pfam" id="PF00483">
    <property type="entry name" value="NTP_transferase"/>
    <property type="match status" value="1"/>
</dbReference>
<dbReference type="PANTHER" id="PTHR38710:SF1">
    <property type="entry name" value="WITH PUTATIVE URIDYL PYROPHOSPHORYLASE-RELATED"/>
    <property type="match status" value="1"/>
</dbReference>
<evidence type="ECO:0000259" key="1">
    <source>
        <dbReference type="Pfam" id="PF00483"/>
    </source>
</evidence>
<proteinExistence type="predicted"/>
<keyword evidence="3" id="KW-1185">Reference proteome</keyword>
<evidence type="ECO:0000313" key="2">
    <source>
        <dbReference type="EMBL" id="MEQ2285357.1"/>
    </source>
</evidence>